<dbReference type="SUPFAM" id="SSF143100">
    <property type="entry name" value="TTHA1013/TTHA0281-like"/>
    <property type="match status" value="1"/>
</dbReference>
<reference evidence="2 3" key="1">
    <citation type="journal article" date="2015" name="Nature">
        <title>rRNA introns, odd ribosomes, and small enigmatic genomes across a large radiation of phyla.</title>
        <authorList>
            <person name="Brown C.T."/>
            <person name="Hug L.A."/>
            <person name="Thomas B.C."/>
            <person name="Sharon I."/>
            <person name="Castelle C.J."/>
            <person name="Singh A."/>
            <person name="Wilkins M.J."/>
            <person name="Williams K.H."/>
            <person name="Banfield J.F."/>
        </authorList>
    </citation>
    <scope>NUCLEOTIDE SEQUENCE [LARGE SCALE GENOMIC DNA]</scope>
</reference>
<sequence>MKRRSTKKILEYTVLFTKEPEGGYSVSVPDLPGCYSQGDTFEEAGANIKEAIELYLEDADPELYHVTPDQSRQQFVNLVQVQI</sequence>
<dbReference type="InterPro" id="IPR051404">
    <property type="entry name" value="TA_system_antitoxin"/>
</dbReference>
<dbReference type="InterPro" id="IPR031807">
    <property type="entry name" value="HicB-like"/>
</dbReference>
<evidence type="ECO:0000313" key="2">
    <source>
        <dbReference type="EMBL" id="KKU88042.1"/>
    </source>
</evidence>
<evidence type="ECO:0000313" key="3">
    <source>
        <dbReference type="Proteomes" id="UP000034739"/>
    </source>
</evidence>
<name>A0A0G1U1S0_9BACT</name>
<dbReference type="Proteomes" id="UP000034739">
    <property type="component" value="Unassembled WGS sequence"/>
</dbReference>
<evidence type="ECO:0000259" key="1">
    <source>
        <dbReference type="Pfam" id="PF15919"/>
    </source>
</evidence>
<proteinExistence type="predicted"/>
<dbReference type="PATRIC" id="fig|1618445.3.peg.444"/>
<accession>A0A0G1U1S0</accession>
<dbReference type="InterPro" id="IPR035069">
    <property type="entry name" value="TTHA1013/TTHA0281-like"/>
</dbReference>
<organism evidence="2 3">
    <name type="scientific">Candidatus Gottesmanbacteria bacterium GW2011_GWA2_47_9</name>
    <dbReference type="NCBI Taxonomy" id="1618445"/>
    <lineage>
        <taxon>Bacteria</taxon>
        <taxon>Candidatus Gottesmaniibacteriota</taxon>
    </lineage>
</organism>
<dbReference type="Gene3D" id="3.30.160.250">
    <property type="match status" value="1"/>
</dbReference>
<comment type="caution">
    <text evidence="2">The sequence shown here is derived from an EMBL/GenBank/DDBJ whole genome shotgun (WGS) entry which is preliminary data.</text>
</comment>
<feature type="domain" description="HicB-like antitoxin of toxin-antitoxin system" evidence="1">
    <location>
        <begin position="12"/>
        <end position="59"/>
    </location>
</feature>
<dbReference type="EMBL" id="LCOY01000014">
    <property type="protein sequence ID" value="KKU88042.1"/>
    <property type="molecule type" value="Genomic_DNA"/>
</dbReference>
<protein>
    <recommendedName>
        <fullName evidence="1">HicB-like antitoxin of toxin-antitoxin system domain-containing protein</fullName>
    </recommendedName>
</protein>
<dbReference type="Pfam" id="PF15919">
    <property type="entry name" value="HicB_lk_antitox"/>
    <property type="match status" value="1"/>
</dbReference>
<dbReference type="PANTHER" id="PTHR34504">
    <property type="entry name" value="ANTITOXIN HICB"/>
    <property type="match status" value="1"/>
</dbReference>
<dbReference type="AlphaFoldDB" id="A0A0G1U1S0"/>
<gene>
    <name evidence="2" type="ORF">UY16_C0014G0002</name>
</gene>
<dbReference type="PANTHER" id="PTHR34504:SF4">
    <property type="entry name" value="ANTITOXIN HICB"/>
    <property type="match status" value="1"/>
</dbReference>